<evidence type="ECO:0000256" key="2">
    <source>
        <dbReference type="ARBA" id="ARBA00023125"/>
    </source>
</evidence>
<accession>A0A7H9ARA9</accession>
<dbReference type="PANTHER" id="PTHR24567:SF28">
    <property type="entry name" value="LISTERIOLYSIN REGULATORY PROTEIN"/>
    <property type="match status" value="1"/>
</dbReference>
<dbReference type="SUPFAM" id="SSF46785">
    <property type="entry name" value="Winged helix' DNA-binding domain"/>
    <property type="match status" value="1"/>
</dbReference>
<dbReference type="Pfam" id="PF13545">
    <property type="entry name" value="HTH_Crp_2"/>
    <property type="match status" value="1"/>
</dbReference>
<dbReference type="RefSeq" id="WP_179242256.1">
    <property type="nucleotide sequence ID" value="NZ_CP058595.1"/>
</dbReference>
<dbReference type="AlphaFoldDB" id="A0A7H9ARA9"/>
<organism evidence="6 7">
    <name type="scientific">Costertonia aggregata</name>
    <dbReference type="NCBI Taxonomy" id="343403"/>
    <lineage>
        <taxon>Bacteria</taxon>
        <taxon>Pseudomonadati</taxon>
        <taxon>Bacteroidota</taxon>
        <taxon>Flavobacteriia</taxon>
        <taxon>Flavobacteriales</taxon>
        <taxon>Flavobacteriaceae</taxon>
        <taxon>Costertonia</taxon>
    </lineage>
</organism>
<dbReference type="GO" id="GO:0005829">
    <property type="term" value="C:cytosol"/>
    <property type="evidence" value="ECO:0007669"/>
    <property type="project" value="TreeGrafter"/>
</dbReference>
<dbReference type="PROSITE" id="PS50042">
    <property type="entry name" value="CNMP_BINDING_3"/>
    <property type="match status" value="1"/>
</dbReference>
<proteinExistence type="predicted"/>
<protein>
    <submittedName>
        <fullName evidence="6">Crp/Fnr family transcriptional regulator</fullName>
    </submittedName>
</protein>
<keyword evidence="1" id="KW-0805">Transcription regulation</keyword>
<evidence type="ECO:0000259" key="4">
    <source>
        <dbReference type="PROSITE" id="PS50042"/>
    </source>
</evidence>
<keyword evidence="2" id="KW-0238">DNA-binding</keyword>
<dbReference type="InterPro" id="IPR036388">
    <property type="entry name" value="WH-like_DNA-bd_sf"/>
</dbReference>
<sequence>MEKCTLCNASQINYAKNLSKNEHDEVKKTSTLIKVDKGDTIFLEDEKLQSLYCIQEGVCKFSKVDDNGKEHIVKLLGKGELMGRSSVISNKGAAVSAKAVTDAVLCQVGKKLFLQCLTKNNVFCIDVLKGFITDQKNDEASTKIFCSRKKIKNRLAGLLCYLLDRFGTTENGSLTARLKREDMATILGTSSEYVINILQQFKSQRLIRIHKREIFIVSRNGLLSVSNN</sequence>
<dbReference type="Proteomes" id="UP000509302">
    <property type="component" value="Chromosome"/>
</dbReference>
<evidence type="ECO:0000259" key="5">
    <source>
        <dbReference type="PROSITE" id="PS51063"/>
    </source>
</evidence>
<dbReference type="Gene3D" id="2.60.120.10">
    <property type="entry name" value="Jelly Rolls"/>
    <property type="match status" value="1"/>
</dbReference>
<dbReference type="CDD" id="cd00038">
    <property type="entry name" value="CAP_ED"/>
    <property type="match status" value="1"/>
</dbReference>
<feature type="domain" description="Cyclic nucleotide-binding" evidence="4">
    <location>
        <begin position="14"/>
        <end position="117"/>
    </location>
</feature>
<dbReference type="PROSITE" id="PS51063">
    <property type="entry name" value="HTH_CRP_2"/>
    <property type="match status" value="1"/>
</dbReference>
<reference evidence="6 7" key="1">
    <citation type="journal article" date="2006" name="Int. J. Syst. Evol. Microbiol.">
        <title>Costertonia aggregata gen. nov., sp. nov., a mesophilic marine bacterium of the family Flavobacteriaceae, isolated from a mature biofilm.</title>
        <authorList>
            <person name="Kwon K.K."/>
            <person name="Lee Y.K."/>
            <person name="Lee H.K."/>
        </authorList>
    </citation>
    <scope>NUCLEOTIDE SEQUENCE [LARGE SCALE GENOMIC DNA]</scope>
    <source>
        <strain evidence="6 7">KCCM 42265</strain>
    </source>
</reference>
<name>A0A7H9ARA9_9FLAO</name>
<evidence type="ECO:0000256" key="3">
    <source>
        <dbReference type="ARBA" id="ARBA00023163"/>
    </source>
</evidence>
<gene>
    <name evidence="6" type="ORF">HYG79_11640</name>
</gene>
<evidence type="ECO:0000313" key="6">
    <source>
        <dbReference type="EMBL" id="QLG45970.1"/>
    </source>
</evidence>
<keyword evidence="3" id="KW-0804">Transcription</keyword>
<feature type="domain" description="HTH crp-type" evidence="5">
    <location>
        <begin position="149"/>
        <end position="220"/>
    </location>
</feature>
<dbReference type="InterPro" id="IPR014710">
    <property type="entry name" value="RmlC-like_jellyroll"/>
</dbReference>
<dbReference type="EMBL" id="CP058595">
    <property type="protein sequence ID" value="QLG45970.1"/>
    <property type="molecule type" value="Genomic_DNA"/>
</dbReference>
<dbReference type="Pfam" id="PF00027">
    <property type="entry name" value="cNMP_binding"/>
    <property type="match status" value="1"/>
</dbReference>
<keyword evidence="7" id="KW-1185">Reference proteome</keyword>
<dbReference type="GO" id="GO:0003700">
    <property type="term" value="F:DNA-binding transcription factor activity"/>
    <property type="evidence" value="ECO:0007669"/>
    <property type="project" value="TreeGrafter"/>
</dbReference>
<dbReference type="Gene3D" id="1.10.10.10">
    <property type="entry name" value="Winged helix-like DNA-binding domain superfamily/Winged helix DNA-binding domain"/>
    <property type="match status" value="1"/>
</dbReference>
<dbReference type="SMART" id="SM00100">
    <property type="entry name" value="cNMP"/>
    <property type="match status" value="1"/>
</dbReference>
<evidence type="ECO:0000256" key="1">
    <source>
        <dbReference type="ARBA" id="ARBA00023015"/>
    </source>
</evidence>
<dbReference type="InterPro" id="IPR000595">
    <property type="entry name" value="cNMP-bd_dom"/>
</dbReference>
<dbReference type="KEGG" id="cagg:HYG79_11640"/>
<dbReference type="InterPro" id="IPR036390">
    <property type="entry name" value="WH_DNA-bd_sf"/>
</dbReference>
<dbReference type="PANTHER" id="PTHR24567">
    <property type="entry name" value="CRP FAMILY TRANSCRIPTIONAL REGULATORY PROTEIN"/>
    <property type="match status" value="1"/>
</dbReference>
<dbReference type="InterPro" id="IPR012318">
    <property type="entry name" value="HTH_CRP"/>
</dbReference>
<dbReference type="SUPFAM" id="SSF51206">
    <property type="entry name" value="cAMP-binding domain-like"/>
    <property type="match status" value="1"/>
</dbReference>
<evidence type="ECO:0000313" key="7">
    <source>
        <dbReference type="Proteomes" id="UP000509302"/>
    </source>
</evidence>
<dbReference type="InterPro" id="IPR050397">
    <property type="entry name" value="Env_Response_Regulators"/>
</dbReference>
<dbReference type="InterPro" id="IPR018490">
    <property type="entry name" value="cNMP-bd_dom_sf"/>
</dbReference>
<dbReference type="GO" id="GO:0003677">
    <property type="term" value="F:DNA binding"/>
    <property type="evidence" value="ECO:0007669"/>
    <property type="project" value="UniProtKB-KW"/>
</dbReference>